<feature type="compositionally biased region" description="Polar residues" evidence="1">
    <location>
        <begin position="188"/>
        <end position="215"/>
    </location>
</feature>
<gene>
    <name evidence="2" type="ORF">ABMA27_007965</name>
</gene>
<feature type="region of interest" description="Disordered" evidence="1">
    <location>
        <begin position="188"/>
        <end position="230"/>
    </location>
</feature>
<comment type="caution">
    <text evidence="2">The sequence shown here is derived from an EMBL/GenBank/DDBJ whole genome shotgun (WGS) entry which is preliminary data.</text>
</comment>
<dbReference type="InterPro" id="IPR013083">
    <property type="entry name" value="Znf_RING/FYVE/PHD"/>
</dbReference>
<accession>A0ABR3HE30</accession>
<dbReference type="InterPro" id="IPR011011">
    <property type="entry name" value="Znf_FYVE_PHD"/>
</dbReference>
<dbReference type="SUPFAM" id="SSF57903">
    <property type="entry name" value="FYVE/PHD zinc finger"/>
    <property type="match status" value="1"/>
</dbReference>
<keyword evidence="3" id="KW-1185">Reference proteome</keyword>
<evidence type="ECO:0000256" key="1">
    <source>
        <dbReference type="SAM" id="MobiDB-lite"/>
    </source>
</evidence>
<evidence type="ECO:0000313" key="3">
    <source>
        <dbReference type="Proteomes" id="UP001549920"/>
    </source>
</evidence>
<proteinExistence type="predicted"/>
<evidence type="ECO:0000313" key="2">
    <source>
        <dbReference type="EMBL" id="KAL0868482.1"/>
    </source>
</evidence>
<sequence length="369" mass="41535">MTSRQVNCAGCRGVIMEDSAFMRCAKCKQYFDILCANFNEEVFATMSTEYKKTWICFECRSKIPKLDNSHTPVRQQLSHDTTAIGDCLDVSMHTPDNNITFRNGKGPAKLLMRNDPCPQNLAPLVQDIKQMQDDFESRLTMRICALLNEQFNEFKASVFEKICNLTSKIDKLEEKILTINKNNSAPTQSYEAAVQHPSNVDCGQTKPTVKSGPQQKNKKTSGKPNPSKKVNAPIATLATVSTLVGSAEQKDPEEWIQVRRKSGRASLPVLRGTAAPGVTKLRASERWRYLHLYYVQEGTTVEEVRAHLHSISGNNDCTVEELKPRGRYSSFKLGVPSRIADNIMSPNNWAEDICVKPWRQNFRAKEKSA</sequence>
<reference evidence="2 3" key="1">
    <citation type="submission" date="2024-06" db="EMBL/GenBank/DDBJ databases">
        <title>A chromosome-level genome assembly of beet webworm, Loxostege sticticalis.</title>
        <authorList>
            <person name="Zhang Y."/>
        </authorList>
    </citation>
    <scope>NUCLEOTIDE SEQUENCE [LARGE SCALE GENOMIC DNA]</scope>
    <source>
        <strain evidence="2">AQ026</strain>
        <tissue evidence="2">Whole body</tissue>
    </source>
</reference>
<dbReference type="Proteomes" id="UP001549920">
    <property type="component" value="Unassembled WGS sequence"/>
</dbReference>
<dbReference type="Gene3D" id="3.30.40.10">
    <property type="entry name" value="Zinc/RING finger domain, C3HC4 (zinc finger)"/>
    <property type="match status" value="1"/>
</dbReference>
<organism evidence="2 3">
    <name type="scientific">Loxostege sticticalis</name>
    <name type="common">Beet webworm moth</name>
    <dbReference type="NCBI Taxonomy" id="481309"/>
    <lineage>
        <taxon>Eukaryota</taxon>
        <taxon>Metazoa</taxon>
        <taxon>Ecdysozoa</taxon>
        <taxon>Arthropoda</taxon>
        <taxon>Hexapoda</taxon>
        <taxon>Insecta</taxon>
        <taxon>Pterygota</taxon>
        <taxon>Neoptera</taxon>
        <taxon>Endopterygota</taxon>
        <taxon>Lepidoptera</taxon>
        <taxon>Glossata</taxon>
        <taxon>Ditrysia</taxon>
        <taxon>Pyraloidea</taxon>
        <taxon>Crambidae</taxon>
        <taxon>Pyraustinae</taxon>
        <taxon>Loxostege</taxon>
    </lineage>
</organism>
<dbReference type="EMBL" id="JBEUOH010000021">
    <property type="protein sequence ID" value="KAL0868482.1"/>
    <property type="molecule type" value="Genomic_DNA"/>
</dbReference>
<name>A0ABR3HE30_LOXSC</name>
<protein>
    <recommendedName>
        <fullName evidence="4">PHD-type domain-containing protein</fullName>
    </recommendedName>
</protein>
<evidence type="ECO:0008006" key="4">
    <source>
        <dbReference type="Google" id="ProtNLM"/>
    </source>
</evidence>